<evidence type="ECO:0000313" key="1">
    <source>
        <dbReference type="EMBL" id="GFO85785.1"/>
    </source>
</evidence>
<proteinExistence type="predicted"/>
<gene>
    <name evidence="1" type="ORF">ANBU17_21320</name>
</gene>
<sequence length="70" mass="8195">MSFKYPEYETYFTDDQKFILDHADQLLLPDSVVLPYDPLDRIQAADDCEEPFLMKAAERIKNTSHNLNLT</sequence>
<dbReference type="EMBL" id="BLYI01000046">
    <property type="protein sequence ID" value="GFO85785.1"/>
    <property type="molecule type" value="Genomic_DNA"/>
</dbReference>
<keyword evidence="2" id="KW-1185">Reference proteome</keyword>
<name>A0A916QAC5_9FIRM</name>
<evidence type="ECO:0000313" key="2">
    <source>
        <dbReference type="Proteomes" id="UP000613208"/>
    </source>
</evidence>
<accession>A0A916QAC5</accession>
<reference evidence="1" key="1">
    <citation type="submission" date="2020-06" db="EMBL/GenBank/DDBJ databases">
        <title>Characterization of fructooligosaccharide metabolism and fructooligosaccharide-degrading enzymes in human commensal butyrate producers.</title>
        <authorList>
            <person name="Tanno H."/>
            <person name="Fujii T."/>
            <person name="Hirano K."/>
            <person name="Maeno S."/>
            <person name="Tonozuka T."/>
            <person name="Sakamoto M."/>
            <person name="Ohkuma M."/>
            <person name="Tochio T."/>
            <person name="Endo A."/>
        </authorList>
    </citation>
    <scope>NUCLEOTIDE SEQUENCE</scope>
    <source>
        <strain evidence="1">JCM 17466</strain>
    </source>
</reference>
<dbReference type="AlphaFoldDB" id="A0A916QAC5"/>
<dbReference type="Proteomes" id="UP000613208">
    <property type="component" value="Unassembled WGS sequence"/>
</dbReference>
<organism evidence="1 2">
    <name type="scientific">Anaerostipes butyraticus</name>
    <dbReference type="NCBI Taxonomy" id="645466"/>
    <lineage>
        <taxon>Bacteria</taxon>
        <taxon>Bacillati</taxon>
        <taxon>Bacillota</taxon>
        <taxon>Clostridia</taxon>
        <taxon>Lachnospirales</taxon>
        <taxon>Lachnospiraceae</taxon>
        <taxon>Anaerostipes</taxon>
    </lineage>
</organism>
<comment type="caution">
    <text evidence="1">The sequence shown here is derived from an EMBL/GenBank/DDBJ whole genome shotgun (WGS) entry which is preliminary data.</text>
</comment>
<protein>
    <submittedName>
        <fullName evidence="1">Uncharacterized protein</fullName>
    </submittedName>
</protein>